<keyword evidence="2" id="KW-1185">Reference proteome</keyword>
<dbReference type="EMBL" id="JBHSGW010000004">
    <property type="protein sequence ID" value="MFC4739582.1"/>
    <property type="molecule type" value="Genomic_DNA"/>
</dbReference>
<accession>A0ABV9P687</accession>
<evidence type="ECO:0000313" key="2">
    <source>
        <dbReference type="Proteomes" id="UP001595885"/>
    </source>
</evidence>
<proteinExistence type="predicted"/>
<sequence length="238" mass="28045">MKKILFILLFLTFISCKKEDVQLPKSNKTVLKDIQDHSPVYMFFKTKEKDTIIEVNRRNTISSTNWIYNIDKRLPLKLVIPEVMKLQEKKKNSEHKKEGAIDVFSYADSIGKNLAFLPFTDVSYLFDKDFSKFYIIDNSKMYLQFQNFSINFNKENKITVEGNDIEREEFVEFIKDYVPFVSQGRTALLHLNFEVNLTYEEYIQNKVMLNEVLSDSIAFSPIEFIYDTNKLPECGCKL</sequence>
<protein>
    <recommendedName>
        <fullName evidence="3">Lipoprotein</fullName>
    </recommendedName>
</protein>
<reference evidence="2" key="1">
    <citation type="journal article" date="2019" name="Int. J. Syst. Evol. Microbiol.">
        <title>The Global Catalogue of Microorganisms (GCM) 10K type strain sequencing project: providing services to taxonomists for standard genome sequencing and annotation.</title>
        <authorList>
            <consortium name="The Broad Institute Genomics Platform"/>
            <consortium name="The Broad Institute Genome Sequencing Center for Infectious Disease"/>
            <person name="Wu L."/>
            <person name="Ma J."/>
        </authorList>
    </citation>
    <scope>NUCLEOTIDE SEQUENCE [LARGE SCALE GENOMIC DNA]</scope>
    <source>
        <strain evidence="2">CCUG 50349</strain>
    </source>
</reference>
<name>A0ABV9P687_9FLAO</name>
<dbReference type="RefSeq" id="WP_379739300.1">
    <property type="nucleotide sequence ID" value="NZ_JBHSGW010000004.1"/>
</dbReference>
<dbReference type="PROSITE" id="PS51257">
    <property type="entry name" value="PROKAR_LIPOPROTEIN"/>
    <property type="match status" value="1"/>
</dbReference>
<evidence type="ECO:0008006" key="3">
    <source>
        <dbReference type="Google" id="ProtNLM"/>
    </source>
</evidence>
<organism evidence="1 2">
    <name type="scientific">Flavobacterium ponti</name>
    <dbReference type="NCBI Taxonomy" id="665133"/>
    <lineage>
        <taxon>Bacteria</taxon>
        <taxon>Pseudomonadati</taxon>
        <taxon>Bacteroidota</taxon>
        <taxon>Flavobacteriia</taxon>
        <taxon>Flavobacteriales</taxon>
        <taxon>Flavobacteriaceae</taxon>
        <taxon>Flavobacterium</taxon>
    </lineage>
</organism>
<comment type="caution">
    <text evidence="1">The sequence shown here is derived from an EMBL/GenBank/DDBJ whole genome shotgun (WGS) entry which is preliminary data.</text>
</comment>
<gene>
    <name evidence="1" type="ORF">ACFO3U_06205</name>
</gene>
<evidence type="ECO:0000313" key="1">
    <source>
        <dbReference type="EMBL" id="MFC4739582.1"/>
    </source>
</evidence>
<dbReference type="Proteomes" id="UP001595885">
    <property type="component" value="Unassembled WGS sequence"/>
</dbReference>